<feature type="domain" description="Peptidoglycan binding-like" evidence="2">
    <location>
        <begin position="139"/>
        <end position="190"/>
    </location>
</feature>
<dbReference type="InterPro" id="IPR002477">
    <property type="entry name" value="Peptidoglycan-bd-like"/>
</dbReference>
<feature type="domain" description="Peptidoglycan binding-like" evidence="2">
    <location>
        <begin position="202"/>
        <end position="247"/>
    </location>
</feature>
<dbReference type="InterPro" id="IPR036366">
    <property type="entry name" value="PGBDSf"/>
</dbReference>
<dbReference type="InterPro" id="IPR006311">
    <property type="entry name" value="TAT_signal"/>
</dbReference>
<dbReference type="PROSITE" id="PS51318">
    <property type="entry name" value="TAT"/>
    <property type="match status" value="1"/>
</dbReference>
<accession>A0A542XD14</accession>
<organism evidence="3 4">
    <name type="scientific">Barrientosiimonas humi</name>
    <dbReference type="NCBI Taxonomy" id="999931"/>
    <lineage>
        <taxon>Bacteria</taxon>
        <taxon>Bacillati</taxon>
        <taxon>Actinomycetota</taxon>
        <taxon>Actinomycetes</taxon>
        <taxon>Micrococcales</taxon>
        <taxon>Dermacoccaceae</taxon>
        <taxon>Barrientosiimonas</taxon>
    </lineage>
</organism>
<dbReference type="GO" id="GO:0016787">
    <property type="term" value="F:hydrolase activity"/>
    <property type="evidence" value="ECO:0007669"/>
    <property type="project" value="UniProtKB-KW"/>
</dbReference>
<keyword evidence="3" id="KW-0378">Hydrolase</keyword>
<keyword evidence="4" id="KW-1185">Reference proteome</keyword>
<protein>
    <submittedName>
        <fullName evidence="3">Peptidoglycan hydrolase-like protein with peptidoglycan-binding domain</fullName>
    </submittedName>
</protein>
<gene>
    <name evidence="3" type="ORF">FB554_1845</name>
</gene>
<dbReference type="Proteomes" id="UP000318336">
    <property type="component" value="Unassembled WGS sequence"/>
</dbReference>
<dbReference type="Gene3D" id="1.10.101.10">
    <property type="entry name" value="PGBD-like superfamily/PGBD"/>
    <property type="match status" value="2"/>
</dbReference>
<reference evidence="3 4" key="1">
    <citation type="submission" date="2019-06" db="EMBL/GenBank/DDBJ databases">
        <title>Sequencing the genomes of 1000 actinobacteria strains.</title>
        <authorList>
            <person name="Klenk H.-P."/>
        </authorList>
    </citation>
    <scope>NUCLEOTIDE SEQUENCE [LARGE SCALE GENOMIC DNA]</scope>
    <source>
        <strain evidence="3 4">DSM 24617</strain>
    </source>
</reference>
<dbReference type="OrthoDB" id="5140456at2"/>
<evidence type="ECO:0000313" key="4">
    <source>
        <dbReference type="Proteomes" id="UP000318336"/>
    </source>
</evidence>
<dbReference type="EMBL" id="VFOK01000001">
    <property type="protein sequence ID" value="TQL33694.1"/>
    <property type="molecule type" value="Genomic_DNA"/>
</dbReference>
<evidence type="ECO:0000256" key="1">
    <source>
        <dbReference type="SAM" id="MobiDB-lite"/>
    </source>
</evidence>
<sequence>MRGGRIDRTMETSMSDRALIPSASRRALLLGTVAGAGSLALGVGPAAATGAPALLTGSGGDGGPAPKRRDDRGFPLPDDPDAVPNSKGRAGSGKEQTQRSARGKGSDDGSRTAMSLSGAPNYYAGGFPTLRTGTGFWDTRALQYLLLSAGFKTNWEETYGSSTTSAVRAYQQKVGLPVTGTADPATLEKLTPSTGAGAVSYRVYAIQTLLRKHGYRFFDSSAPDMSTNYGPITTKYVKAFQAGHGIGPATFVGYYTWRTLFAAKSTQPMYPLRQADTGRAQWSNCGPVSAVTLLIYRGITPRGWTWNMDLRTAAVNDFRYRAMGLANTAERDARGTEYPDFQKAFATYGLTTWQGGISDTLADARAGRASIAGGDAYKLPWDNHANGPVSHWMAVLGWDGTYYLAMDPLSTLATNDIHRITESQLRTYASTNPGHPISTAAKNSIMLR</sequence>
<dbReference type="SUPFAM" id="SSF47090">
    <property type="entry name" value="PGBD-like"/>
    <property type="match status" value="2"/>
</dbReference>
<name>A0A542XD14_9MICO</name>
<dbReference type="AlphaFoldDB" id="A0A542XD14"/>
<comment type="caution">
    <text evidence="3">The sequence shown here is derived from an EMBL/GenBank/DDBJ whole genome shotgun (WGS) entry which is preliminary data.</text>
</comment>
<feature type="region of interest" description="Disordered" evidence="1">
    <location>
        <begin position="54"/>
        <end position="113"/>
    </location>
</feature>
<dbReference type="InterPro" id="IPR036365">
    <property type="entry name" value="PGBD-like_sf"/>
</dbReference>
<proteinExistence type="predicted"/>
<evidence type="ECO:0000259" key="2">
    <source>
        <dbReference type="Pfam" id="PF01471"/>
    </source>
</evidence>
<evidence type="ECO:0000313" key="3">
    <source>
        <dbReference type="EMBL" id="TQL33694.1"/>
    </source>
</evidence>
<dbReference type="Pfam" id="PF01471">
    <property type="entry name" value="PG_binding_1"/>
    <property type="match status" value="2"/>
</dbReference>